<name>A0A150GJF2_GONPE</name>
<keyword evidence="3" id="KW-1185">Reference proteome</keyword>
<evidence type="ECO:0000259" key="1">
    <source>
        <dbReference type="PROSITE" id="PS51471"/>
    </source>
</evidence>
<dbReference type="PROSITE" id="PS51471">
    <property type="entry name" value="FE2OG_OXY"/>
    <property type="match status" value="1"/>
</dbReference>
<proteinExistence type="predicted"/>
<comment type="caution">
    <text evidence="2">The sequence shown here is derived from an EMBL/GenBank/DDBJ whole genome shotgun (WGS) entry which is preliminary data.</text>
</comment>
<feature type="domain" description="Fe2OG dioxygenase" evidence="1">
    <location>
        <begin position="20"/>
        <end position="123"/>
    </location>
</feature>
<dbReference type="STRING" id="33097.A0A150GJF2"/>
<dbReference type="PANTHER" id="PTHR14049">
    <property type="entry name" value="LEPRECAN 1"/>
    <property type="match status" value="1"/>
</dbReference>
<sequence>MTDGVRARSAVLAAVEAAFGLSLELCVEFSGLIGWAAGAALGWHHDANRYYLSQRHMSAVLYLNDQGVEFGAGNFCFQDGPGPLRVPPKAGRMVAYTADARNVHCVEEVAWGERVTLTMWLSLEPSAAEDGRVRGGAARW</sequence>
<dbReference type="Proteomes" id="UP000075714">
    <property type="component" value="Unassembled WGS sequence"/>
</dbReference>
<evidence type="ECO:0000313" key="3">
    <source>
        <dbReference type="Proteomes" id="UP000075714"/>
    </source>
</evidence>
<dbReference type="InterPro" id="IPR039575">
    <property type="entry name" value="P3H"/>
</dbReference>
<dbReference type="Pfam" id="PF13640">
    <property type="entry name" value="2OG-FeII_Oxy_3"/>
    <property type="match status" value="1"/>
</dbReference>
<dbReference type="AlphaFoldDB" id="A0A150GJF2"/>
<gene>
    <name evidence="2" type="ORF">GPECTOR_19g384</name>
</gene>
<dbReference type="OrthoDB" id="427071at2759"/>
<protein>
    <recommendedName>
        <fullName evidence="1">Fe2OG dioxygenase domain-containing protein</fullName>
    </recommendedName>
</protein>
<dbReference type="EMBL" id="LSYV01000020">
    <property type="protein sequence ID" value="KXZ49933.1"/>
    <property type="molecule type" value="Genomic_DNA"/>
</dbReference>
<accession>A0A150GJF2</accession>
<dbReference type="PANTHER" id="PTHR14049:SF9">
    <property type="entry name" value="PROCOLLAGEN-PROLINE 3-DIOXYGENASE"/>
    <property type="match status" value="1"/>
</dbReference>
<organism evidence="2 3">
    <name type="scientific">Gonium pectorale</name>
    <name type="common">Green alga</name>
    <dbReference type="NCBI Taxonomy" id="33097"/>
    <lineage>
        <taxon>Eukaryota</taxon>
        <taxon>Viridiplantae</taxon>
        <taxon>Chlorophyta</taxon>
        <taxon>core chlorophytes</taxon>
        <taxon>Chlorophyceae</taxon>
        <taxon>CS clade</taxon>
        <taxon>Chlamydomonadales</taxon>
        <taxon>Volvocaceae</taxon>
        <taxon>Gonium</taxon>
    </lineage>
</organism>
<dbReference type="InterPro" id="IPR005123">
    <property type="entry name" value="Oxoglu/Fe-dep_dioxygenase_dom"/>
</dbReference>
<dbReference type="Gene3D" id="2.60.120.620">
    <property type="entry name" value="q2cbj1_9rhob like domain"/>
    <property type="match status" value="1"/>
</dbReference>
<reference evidence="3" key="1">
    <citation type="journal article" date="2016" name="Nat. Commun.">
        <title>The Gonium pectorale genome demonstrates co-option of cell cycle regulation during the evolution of multicellularity.</title>
        <authorList>
            <person name="Hanschen E.R."/>
            <person name="Marriage T.N."/>
            <person name="Ferris P.J."/>
            <person name="Hamaji T."/>
            <person name="Toyoda A."/>
            <person name="Fujiyama A."/>
            <person name="Neme R."/>
            <person name="Noguchi H."/>
            <person name="Minakuchi Y."/>
            <person name="Suzuki M."/>
            <person name="Kawai-Toyooka H."/>
            <person name="Smith D.R."/>
            <person name="Sparks H."/>
            <person name="Anderson J."/>
            <person name="Bakaric R."/>
            <person name="Luria V."/>
            <person name="Karger A."/>
            <person name="Kirschner M.W."/>
            <person name="Durand P.M."/>
            <person name="Michod R.E."/>
            <person name="Nozaki H."/>
            <person name="Olson B.J."/>
        </authorList>
    </citation>
    <scope>NUCLEOTIDE SEQUENCE [LARGE SCALE GENOMIC DNA]</scope>
    <source>
        <strain evidence="3">NIES-2863</strain>
    </source>
</reference>
<evidence type="ECO:0000313" key="2">
    <source>
        <dbReference type="EMBL" id="KXZ49933.1"/>
    </source>
</evidence>
<dbReference type="GO" id="GO:0032963">
    <property type="term" value="P:collagen metabolic process"/>
    <property type="evidence" value="ECO:0007669"/>
    <property type="project" value="InterPro"/>
</dbReference>
<dbReference type="InterPro" id="IPR044862">
    <property type="entry name" value="Pro_4_hyd_alph_FE2OG_OXY"/>
</dbReference>